<evidence type="ECO:0000256" key="2">
    <source>
        <dbReference type="ARBA" id="ARBA00023002"/>
    </source>
</evidence>
<proteinExistence type="inferred from homology"/>
<reference evidence="3 4" key="1">
    <citation type="journal article" date="2018" name="J. Microbiol.">
        <title>Salicibibacter kimchii gen. nov., sp. nov., a moderately halophilic and alkalitolerant bacterium in the family Bacillaceae, isolated from kimchi.</title>
        <authorList>
            <person name="Jang J.Y."/>
            <person name="Oh Y.J."/>
            <person name="Lim S.K."/>
            <person name="Park H.K."/>
            <person name="Lee C."/>
            <person name="Kim J.Y."/>
            <person name="Lee M.A."/>
            <person name="Choi H.J."/>
        </authorList>
    </citation>
    <scope>NUCLEOTIDE SEQUENCE [LARGE SCALE GENOMIC DNA]</scope>
    <source>
        <strain evidence="3 4">NKC1-1</strain>
    </source>
</reference>
<dbReference type="RefSeq" id="WP_114371658.1">
    <property type="nucleotide sequence ID" value="NZ_CP031092.1"/>
</dbReference>
<dbReference type="Gene3D" id="3.40.50.720">
    <property type="entry name" value="NAD(P)-binding Rossmann-like Domain"/>
    <property type="match status" value="1"/>
</dbReference>
<dbReference type="GO" id="GO:0016491">
    <property type="term" value="F:oxidoreductase activity"/>
    <property type="evidence" value="ECO:0007669"/>
    <property type="project" value="UniProtKB-KW"/>
</dbReference>
<dbReference type="InterPro" id="IPR002347">
    <property type="entry name" value="SDR_fam"/>
</dbReference>
<evidence type="ECO:0000256" key="1">
    <source>
        <dbReference type="ARBA" id="ARBA00006484"/>
    </source>
</evidence>
<dbReference type="KEGG" id="rue:DT065_05935"/>
<dbReference type="PRINTS" id="PR00080">
    <property type="entry name" value="SDRFAMILY"/>
</dbReference>
<evidence type="ECO:0000313" key="4">
    <source>
        <dbReference type="Proteomes" id="UP000252100"/>
    </source>
</evidence>
<dbReference type="InterPro" id="IPR036291">
    <property type="entry name" value="NAD(P)-bd_dom_sf"/>
</dbReference>
<accession>A0A345BXC5</accession>
<dbReference type="PRINTS" id="PR00081">
    <property type="entry name" value="GDHRDH"/>
</dbReference>
<sequence>MGKLEGKVAIITGGSRGQGAAHVRKFVEEGAKVIFTDILEEEGEALAKELGENAKFVKHDVANAKDWDRVVNETEATFGPANVLVNNAALGTRKNIEDTSEEEYRKTIDINQTGTFLGMKAVAPSMKKVENGSIVNISSVEAFQVAADAPIAYSASKFAVRGMTKSAALEFAGHGIRVNSVHPGFMQTKMLENADPEDVNKLAETIPMKRMADPKEASQLVAFLASDESSYSTGTEFLVDGGLNASL</sequence>
<dbReference type="OrthoDB" id="286404at2"/>
<dbReference type="PANTHER" id="PTHR24321">
    <property type="entry name" value="DEHYDROGENASES, SHORT CHAIN"/>
    <property type="match status" value="1"/>
</dbReference>
<dbReference type="PANTHER" id="PTHR24321:SF8">
    <property type="entry name" value="ESTRADIOL 17-BETA-DEHYDROGENASE 8-RELATED"/>
    <property type="match status" value="1"/>
</dbReference>
<dbReference type="FunFam" id="3.40.50.720:FF:000084">
    <property type="entry name" value="Short-chain dehydrogenase reductase"/>
    <property type="match status" value="1"/>
</dbReference>
<dbReference type="SUPFAM" id="SSF51735">
    <property type="entry name" value="NAD(P)-binding Rossmann-fold domains"/>
    <property type="match status" value="1"/>
</dbReference>
<dbReference type="GO" id="GO:0008206">
    <property type="term" value="P:bile acid metabolic process"/>
    <property type="evidence" value="ECO:0007669"/>
    <property type="project" value="UniProtKB-ARBA"/>
</dbReference>
<organism evidence="3 4">
    <name type="scientific">Salicibibacter kimchii</name>
    <dbReference type="NCBI Taxonomy" id="2099786"/>
    <lineage>
        <taxon>Bacteria</taxon>
        <taxon>Bacillati</taxon>
        <taxon>Bacillota</taxon>
        <taxon>Bacilli</taxon>
        <taxon>Bacillales</taxon>
        <taxon>Bacillaceae</taxon>
        <taxon>Salicibibacter</taxon>
    </lineage>
</organism>
<evidence type="ECO:0000313" key="3">
    <source>
        <dbReference type="EMBL" id="AXF55606.1"/>
    </source>
</evidence>
<dbReference type="Proteomes" id="UP000252100">
    <property type="component" value="Chromosome"/>
</dbReference>
<keyword evidence="2" id="KW-0560">Oxidoreductase</keyword>
<gene>
    <name evidence="3" type="ORF">DT065_05935</name>
</gene>
<dbReference type="Pfam" id="PF13561">
    <property type="entry name" value="adh_short_C2"/>
    <property type="match status" value="1"/>
</dbReference>
<protein>
    <submittedName>
        <fullName evidence="3">SDR family NAD(P)-dependent oxidoreductase</fullName>
    </submittedName>
</protein>
<dbReference type="EMBL" id="CP031092">
    <property type="protein sequence ID" value="AXF55606.1"/>
    <property type="molecule type" value="Genomic_DNA"/>
</dbReference>
<dbReference type="AlphaFoldDB" id="A0A345BXC5"/>
<keyword evidence="4" id="KW-1185">Reference proteome</keyword>
<comment type="similarity">
    <text evidence="1">Belongs to the short-chain dehydrogenases/reductases (SDR) family.</text>
</comment>
<name>A0A345BXC5_9BACI</name>
<dbReference type="NCBIfam" id="NF005559">
    <property type="entry name" value="PRK07231.1"/>
    <property type="match status" value="1"/>
</dbReference>